<dbReference type="Proteomes" id="UP001611580">
    <property type="component" value="Unassembled WGS sequence"/>
</dbReference>
<proteinExistence type="inferred from homology"/>
<name>A0ABW7XJD8_9MICO</name>
<dbReference type="EMBL" id="JBIRYI010000006">
    <property type="protein sequence ID" value="MFI2487592.1"/>
    <property type="molecule type" value="Genomic_DNA"/>
</dbReference>
<evidence type="ECO:0000256" key="1">
    <source>
        <dbReference type="ARBA" id="ARBA00009108"/>
    </source>
</evidence>
<accession>A0ABW7XJD8</accession>
<evidence type="ECO:0000256" key="3">
    <source>
        <dbReference type="SAM" id="MobiDB-lite"/>
    </source>
</evidence>
<feature type="compositionally biased region" description="Basic and acidic residues" evidence="3">
    <location>
        <begin position="319"/>
        <end position="333"/>
    </location>
</feature>
<feature type="region of interest" description="Disordered" evidence="3">
    <location>
        <begin position="295"/>
        <end position="333"/>
    </location>
</feature>
<keyword evidence="2" id="KW-0175">Coiled coil</keyword>
<dbReference type="RefSeq" id="WP_397404440.1">
    <property type="nucleotide sequence ID" value="NZ_JBIRYI010000006.1"/>
</dbReference>
<gene>
    <name evidence="4" type="ORF">ACH47X_11815</name>
</gene>
<dbReference type="Gene3D" id="3.30.70.1880">
    <property type="entry name" value="Protein of unknown function DUF881"/>
    <property type="match status" value="1"/>
</dbReference>
<evidence type="ECO:0000313" key="5">
    <source>
        <dbReference type="Proteomes" id="UP001611580"/>
    </source>
</evidence>
<feature type="region of interest" description="Disordered" evidence="3">
    <location>
        <begin position="1"/>
        <end position="99"/>
    </location>
</feature>
<reference evidence="4 5" key="1">
    <citation type="submission" date="2024-10" db="EMBL/GenBank/DDBJ databases">
        <title>The Natural Products Discovery Center: Release of the First 8490 Sequenced Strains for Exploring Actinobacteria Biosynthetic Diversity.</title>
        <authorList>
            <person name="Kalkreuter E."/>
            <person name="Kautsar S.A."/>
            <person name="Yang D."/>
            <person name="Bader C.D."/>
            <person name="Teijaro C.N."/>
            <person name="Fluegel L."/>
            <person name="Davis C.M."/>
            <person name="Simpson J.R."/>
            <person name="Lauterbach L."/>
            <person name="Steele A.D."/>
            <person name="Gui C."/>
            <person name="Meng S."/>
            <person name="Li G."/>
            <person name="Viehrig K."/>
            <person name="Ye F."/>
            <person name="Su P."/>
            <person name="Kiefer A.F."/>
            <person name="Nichols A."/>
            <person name="Cepeda A.J."/>
            <person name="Yan W."/>
            <person name="Fan B."/>
            <person name="Jiang Y."/>
            <person name="Adhikari A."/>
            <person name="Zheng C.-J."/>
            <person name="Schuster L."/>
            <person name="Cowan T.M."/>
            <person name="Smanski M.J."/>
            <person name="Chevrette M.G."/>
            <person name="De Carvalho L.P.S."/>
            <person name="Shen B."/>
        </authorList>
    </citation>
    <scope>NUCLEOTIDE SEQUENCE [LARGE SCALE GENOMIC DNA]</scope>
    <source>
        <strain evidence="4 5">NPDC019481</strain>
    </source>
</reference>
<feature type="compositionally biased region" description="Low complexity" evidence="3">
    <location>
        <begin position="36"/>
        <end position="48"/>
    </location>
</feature>
<feature type="compositionally biased region" description="Basic and acidic residues" evidence="3">
    <location>
        <begin position="1"/>
        <end position="30"/>
    </location>
</feature>
<evidence type="ECO:0000313" key="4">
    <source>
        <dbReference type="EMBL" id="MFI2487592.1"/>
    </source>
</evidence>
<evidence type="ECO:0000256" key="2">
    <source>
        <dbReference type="SAM" id="Coils"/>
    </source>
</evidence>
<dbReference type="Pfam" id="PF05949">
    <property type="entry name" value="DUF881"/>
    <property type="match status" value="1"/>
</dbReference>
<dbReference type="PANTHER" id="PTHR37313:SF2">
    <property type="entry name" value="UPF0749 PROTEIN YLXX"/>
    <property type="match status" value="1"/>
</dbReference>
<feature type="coiled-coil region" evidence="2">
    <location>
        <begin position="142"/>
        <end position="176"/>
    </location>
</feature>
<dbReference type="PANTHER" id="PTHR37313">
    <property type="entry name" value="UPF0749 PROTEIN RV1825"/>
    <property type="match status" value="1"/>
</dbReference>
<comment type="similarity">
    <text evidence="1">Belongs to the UPF0749 family.</text>
</comment>
<keyword evidence="5" id="KW-1185">Reference proteome</keyword>
<comment type="caution">
    <text evidence="4">The sequence shown here is derived from an EMBL/GenBank/DDBJ whole genome shotgun (WGS) entry which is preliminary data.</text>
</comment>
<sequence>MSKEKNGAGAKPDKTGSNKPRTGEPARVEPVEASSTEQTGTEQPETEQAGADRVEPEQVEPEQVERPAAEPEQPDDDAPVPDAGPAEAPAEPPSGWRRVGRLLRPRGTRSELLTGLLCLALGFALAVQVGQSTGDQLSSLRQDELVRLLDEVTQRADQLDAEVGDLEAIRDDLQSEDGRDQAARDLAEQRAEQEGILSGRLPAQGPGVQIRVTDGAKPLEAQALFNLLEELRNAGAEAIQVNGKRLVTTSYFVDSGGGVVLDGGAIASPYEWTAIGDPDTIDRALEIPGGALPRIREEGGEATTTRSDQVEVDAVRIPGRPEHAEPVDPDAGK</sequence>
<protein>
    <submittedName>
        <fullName evidence="4">DUF881 domain-containing protein</fullName>
    </submittedName>
</protein>
<feature type="compositionally biased region" description="Low complexity" evidence="3">
    <location>
        <begin position="80"/>
        <end position="89"/>
    </location>
</feature>
<dbReference type="InterPro" id="IPR010273">
    <property type="entry name" value="DUF881"/>
</dbReference>
<organism evidence="4 5">
    <name type="scientific">Promicromonospora kroppenstedtii</name>
    <dbReference type="NCBI Taxonomy" id="440482"/>
    <lineage>
        <taxon>Bacteria</taxon>
        <taxon>Bacillati</taxon>
        <taxon>Actinomycetota</taxon>
        <taxon>Actinomycetes</taxon>
        <taxon>Micrococcales</taxon>
        <taxon>Promicromonosporaceae</taxon>
        <taxon>Promicromonospora</taxon>
    </lineage>
</organism>